<sequence>MGIAGPLQAHPVSASPISGFWAVKVTPSEGLASTLAGRLSTRVKVSVTSRQSWETTNDIALRLAYEAAKAAGLPNEAADAFARARRAEDLPSLKQIKDDLSALPGDLPAARLLVPEIREAKYRRVAREMHAGCRQLLKRVPSEVYPGGGDRVDWIDTATQAADCFAKSMKPDFIIRLIVEALRRQVHNAIEDIKGHLRVFCRIRPLNEKVQQFGNYAFDGVFAPGSQEEVFEDCKGLVQSAIDGYNVTIFAYGQTGAGKTYTLYGTPEQDSLL</sequence>
<accession>A0A1Q9ENT0</accession>
<evidence type="ECO:0000259" key="2">
    <source>
        <dbReference type="PROSITE" id="PS50067"/>
    </source>
</evidence>
<dbReference type="InterPro" id="IPR001752">
    <property type="entry name" value="Kinesin_motor_dom"/>
</dbReference>
<keyword evidence="1" id="KW-0547">Nucleotide-binding</keyword>
<dbReference type="GO" id="GO:0005524">
    <property type="term" value="F:ATP binding"/>
    <property type="evidence" value="ECO:0007669"/>
    <property type="project" value="UniProtKB-UniRule"/>
</dbReference>
<dbReference type="InterPro" id="IPR027417">
    <property type="entry name" value="P-loop_NTPase"/>
</dbReference>
<dbReference type="GO" id="GO:0008017">
    <property type="term" value="F:microtubule binding"/>
    <property type="evidence" value="ECO:0007669"/>
    <property type="project" value="InterPro"/>
</dbReference>
<dbReference type="PROSITE" id="PS50067">
    <property type="entry name" value="KINESIN_MOTOR_2"/>
    <property type="match status" value="1"/>
</dbReference>
<evidence type="ECO:0000256" key="1">
    <source>
        <dbReference type="PROSITE-ProRule" id="PRU00283"/>
    </source>
</evidence>
<dbReference type="Gene3D" id="3.40.850.10">
    <property type="entry name" value="Kinesin motor domain"/>
    <property type="match status" value="1"/>
</dbReference>
<dbReference type="SUPFAM" id="SSF52540">
    <property type="entry name" value="P-loop containing nucleoside triphosphate hydrolases"/>
    <property type="match status" value="1"/>
</dbReference>
<dbReference type="InterPro" id="IPR031852">
    <property type="entry name" value="Vik1/Cik1_MT-bd"/>
</dbReference>
<proteinExistence type="inferred from homology"/>
<dbReference type="Pfam" id="PF16796">
    <property type="entry name" value="Microtub_bd"/>
    <property type="match status" value="1"/>
</dbReference>
<evidence type="ECO:0000313" key="3">
    <source>
        <dbReference type="EMBL" id="OLQ09084.1"/>
    </source>
</evidence>
<protein>
    <submittedName>
        <fullName evidence="3">Kinesin-like calmodulin-binding protein-like</fullName>
    </submittedName>
</protein>
<dbReference type="Proteomes" id="UP000186817">
    <property type="component" value="Unassembled WGS sequence"/>
</dbReference>
<organism evidence="3 4">
    <name type="scientific">Symbiodinium microadriaticum</name>
    <name type="common">Dinoflagellate</name>
    <name type="synonym">Zooxanthella microadriatica</name>
    <dbReference type="NCBI Taxonomy" id="2951"/>
    <lineage>
        <taxon>Eukaryota</taxon>
        <taxon>Sar</taxon>
        <taxon>Alveolata</taxon>
        <taxon>Dinophyceae</taxon>
        <taxon>Suessiales</taxon>
        <taxon>Symbiodiniaceae</taxon>
        <taxon>Symbiodinium</taxon>
    </lineage>
</organism>
<evidence type="ECO:0000313" key="4">
    <source>
        <dbReference type="Proteomes" id="UP000186817"/>
    </source>
</evidence>
<name>A0A1Q9ENT0_SYMMI</name>
<dbReference type="OrthoDB" id="441640at2759"/>
<dbReference type="SMART" id="SM00129">
    <property type="entry name" value="KISc"/>
    <property type="match status" value="1"/>
</dbReference>
<dbReference type="PANTHER" id="PTHR47972">
    <property type="entry name" value="KINESIN-LIKE PROTEIN KLP-3"/>
    <property type="match status" value="1"/>
</dbReference>
<dbReference type="InterPro" id="IPR027640">
    <property type="entry name" value="Kinesin-like_fam"/>
</dbReference>
<feature type="binding site" evidence="1">
    <location>
        <begin position="253"/>
        <end position="260"/>
    </location>
    <ligand>
        <name>ATP</name>
        <dbReference type="ChEBI" id="CHEBI:30616"/>
    </ligand>
</feature>
<dbReference type="GO" id="GO:0007018">
    <property type="term" value="P:microtubule-based movement"/>
    <property type="evidence" value="ECO:0007669"/>
    <property type="project" value="InterPro"/>
</dbReference>
<gene>
    <name evidence="3" type="ORF">AK812_SmicGene7373</name>
</gene>
<keyword evidence="1" id="KW-0067">ATP-binding</keyword>
<comment type="similarity">
    <text evidence="1">Belongs to the TRAFAC class myosin-kinesin ATPase superfamily. Kinesin family.</text>
</comment>
<dbReference type="AlphaFoldDB" id="A0A1Q9ENT0"/>
<dbReference type="GO" id="GO:0003777">
    <property type="term" value="F:microtubule motor activity"/>
    <property type="evidence" value="ECO:0007669"/>
    <property type="project" value="InterPro"/>
</dbReference>
<feature type="domain" description="Kinesin motor" evidence="2">
    <location>
        <begin position="196"/>
        <end position="273"/>
    </location>
</feature>
<comment type="caution">
    <text evidence="3">The sequence shown here is derived from an EMBL/GenBank/DDBJ whole genome shotgun (WGS) entry which is preliminary data.</text>
</comment>
<reference evidence="3 4" key="1">
    <citation type="submission" date="2016-02" db="EMBL/GenBank/DDBJ databases">
        <title>Genome analysis of coral dinoflagellate symbionts highlights evolutionary adaptations to a symbiotic lifestyle.</title>
        <authorList>
            <person name="Aranda M."/>
            <person name="Li Y."/>
            <person name="Liew Y.J."/>
            <person name="Baumgarten S."/>
            <person name="Simakov O."/>
            <person name="Wilson M."/>
            <person name="Piel J."/>
            <person name="Ashoor H."/>
            <person name="Bougouffa S."/>
            <person name="Bajic V.B."/>
            <person name="Ryu T."/>
            <person name="Ravasi T."/>
            <person name="Bayer T."/>
            <person name="Micklem G."/>
            <person name="Kim H."/>
            <person name="Bhak J."/>
            <person name="Lajeunesse T.C."/>
            <person name="Voolstra C.R."/>
        </authorList>
    </citation>
    <scope>NUCLEOTIDE SEQUENCE [LARGE SCALE GENOMIC DNA]</scope>
    <source>
        <strain evidence="3 4">CCMP2467</strain>
    </source>
</reference>
<dbReference type="InterPro" id="IPR036961">
    <property type="entry name" value="Kinesin_motor_dom_sf"/>
</dbReference>
<dbReference type="EMBL" id="LSRX01000104">
    <property type="protein sequence ID" value="OLQ09084.1"/>
    <property type="molecule type" value="Genomic_DNA"/>
</dbReference>
<keyword evidence="4" id="KW-1185">Reference proteome</keyword>
<keyword evidence="1" id="KW-0505">Motor protein</keyword>